<dbReference type="InterPro" id="IPR001266">
    <property type="entry name" value="Ribosomal_eS19"/>
</dbReference>
<keyword evidence="3" id="KW-0687">Ribonucleoprotein</keyword>
<comment type="caution">
    <text evidence="4">The sequence shown here is derived from an EMBL/GenBank/DDBJ whole genome shotgun (WGS) entry which is preliminary data.</text>
</comment>
<evidence type="ECO:0000256" key="3">
    <source>
        <dbReference type="ARBA" id="ARBA00023274"/>
    </source>
</evidence>
<evidence type="ECO:0000313" key="5">
    <source>
        <dbReference type="Proteomes" id="UP000789941"/>
    </source>
</evidence>
<dbReference type="SUPFAM" id="SSF46785">
    <property type="entry name" value="Winged helix' DNA-binding domain"/>
    <property type="match status" value="1"/>
</dbReference>
<dbReference type="EMBL" id="CABMJJ010000003">
    <property type="protein sequence ID" value="VVC02817.1"/>
    <property type="molecule type" value="Genomic_DNA"/>
</dbReference>
<organism evidence="4 5">
    <name type="scientific">Candidatus Bilamarchaeum dharawalense</name>
    <dbReference type="NCBI Taxonomy" id="2885759"/>
    <lineage>
        <taxon>Archaea</taxon>
        <taxon>Candidatus Micrarchaeota</taxon>
        <taxon>Candidatus Micrarchaeia</taxon>
        <taxon>Candidatus Anstonellales</taxon>
        <taxon>Candidatus Bilamarchaeaceae</taxon>
        <taxon>Candidatus Bilamarchaeum</taxon>
    </lineage>
</organism>
<dbReference type="InterPro" id="IPR036390">
    <property type="entry name" value="WH_DNA-bd_sf"/>
</dbReference>
<dbReference type="Pfam" id="PF01090">
    <property type="entry name" value="Ribosomal_S19e"/>
    <property type="match status" value="1"/>
</dbReference>
<dbReference type="PANTHER" id="PTHR11710:SF0">
    <property type="entry name" value="40S RIBOSOMAL PROTEIN S19"/>
    <property type="match status" value="1"/>
</dbReference>
<dbReference type="NCBIfam" id="NF006811">
    <property type="entry name" value="PRK09333.1"/>
    <property type="match status" value="1"/>
</dbReference>
<accession>A0A5E4LPF1</accession>
<dbReference type="GO" id="GO:0000028">
    <property type="term" value="P:ribosomal small subunit assembly"/>
    <property type="evidence" value="ECO:0007669"/>
    <property type="project" value="TreeGrafter"/>
</dbReference>
<dbReference type="AlphaFoldDB" id="A0A5E4LPF1"/>
<proteinExistence type="inferred from homology"/>
<dbReference type="SMART" id="SM01413">
    <property type="entry name" value="Ribosomal_S19e"/>
    <property type="match status" value="1"/>
</dbReference>
<gene>
    <name evidence="4" type="ORF">LFW2832_01257</name>
</gene>
<evidence type="ECO:0000256" key="1">
    <source>
        <dbReference type="ARBA" id="ARBA00010014"/>
    </source>
</evidence>
<dbReference type="Gene3D" id="1.10.10.10">
    <property type="entry name" value="Winged helix-like DNA-binding domain superfamily/Winged helix DNA-binding domain"/>
    <property type="match status" value="1"/>
</dbReference>
<dbReference type="GO" id="GO:0003735">
    <property type="term" value="F:structural constituent of ribosome"/>
    <property type="evidence" value="ECO:0007669"/>
    <property type="project" value="InterPro"/>
</dbReference>
<dbReference type="GO" id="GO:0022627">
    <property type="term" value="C:cytosolic small ribosomal subunit"/>
    <property type="evidence" value="ECO:0007669"/>
    <property type="project" value="TreeGrafter"/>
</dbReference>
<dbReference type="GO" id="GO:0003723">
    <property type="term" value="F:RNA binding"/>
    <property type="evidence" value="ECO:0007669"/>
    <property type="project" value="TreeGrafter"/>
</dbReference>
<evidence type="ECO:0000256" key="2">
    <source>
        <dbReference type="ARBA" id="ARBA00022980"/>
    </source>
</evidence>
<keyword evidence="2 4" id="KW-0689">Ribosomal protein</keyword>
<dbReference type="InterPro" id="IPR027548">
    <property type="entry name" value="Ribosomal_eS19_archaeal"/>
</dbReference>
<name>A0A5E4LPF1_9ARCH</name>
<dbReference type="PANTHER" id="PTHR11710">
    <property type="entry name" value="40S RIBOSOMAL PROTEIN S19"/>
    <property type="match status" value="1"/>
</dbReference>
<dbReference type="Proteomes" id="UP000789941">
    <property type="component" value="Unassembled WGS sequence"/>
</dbReference>
<sequence length="135" mass="15140">MVTIFDVDANRLIEKTAEKLKELKIHKPSYVGLVKSGAHAARPPQTDNFWYLRCASILRQFYVNGTVGVQRLRRHYGGKKRRGVRPGRHMPAGGSTIRKAMQELEKAGLLTKEKSGRILSPKGRKLLDVSAKECA</sequence>
<dbReference type="GO" id="GO:0006412">
    <property type="term" value="P:translation"/>
    <property type="evidence" value="ECO:0007669"/>
    <property type="project" value="InterPro"/>
</dbReference>
<evidence type="ECO:0000313" key="4">
    <source>
        <dbReference type="EMBL" id="VVC02817.1"/>
    </source>
</evidence>
<reference evidence="4 5" key="1">
    <citation type="submission" date="2019-08" db="EMBL/GenBank/DDBJ databases">
        <authorList>
            <person name="Vazquez-Campos X."/>
        </authorList>
    </citation>
    <scope>NUCLEOTIDE SEQUENCE [LARGE SCALE GENOMIC DNA]</scope>
    <source>
        <strain evidence="4">LFW-283_2</strain>
    </source>
</reference>
<protein>
    <submittedName>
        <fullName evidence="4">30S ribosomal protein S19e</fullName>
    </submittedName>
</protein>
<comment type="similarity">
    <text evidence="1">Belongs to the eukaryotic ribosomal protein eS19 family.</text>
</comment>
<dbReference type="InterPro" id="IPR036388">
    <property type="entry name" value="WH-like_DNA-bd_sf"/>
</dbReference>